<evidence type="ECO:0000259" key="1">
    <source>
        <dbReference type="Pfam" id="PF13453"/>
    </source>
</evidence>
<evidence type="ECO:0000313" key="2">
    <source>
        <dbReference type="EMBL" id="BDU15448.1"/>
    </source>
</evidence>
<accession>A0ABM8DA51</accession>
<dbReference type="EMBL" id="AP027041">
    <property type="protein sequence ID" value="BDU15448.1"/>
    <property type="molecule type" value="Genomic_DNA"/>
</dbReference>
<proteinExistence type="predicted"/>
<reference evidence="2 3" key="1">
    <citation type="journal article" date="2023" name="Int. J. Syst. Evol. Microbiol.">
        <title>Physiological and genomic analyses of cobalamin (vitamin B12)-auxotrophy of Lysobacter auxotrophicus sp. nov., a methionine-auxotrophic chitinolytic bacterium isolated from chitin-treated soil.</title>
        <authorList>
            <person name="Saito A."/>
            <person name="Dohra H."/>
            <person name="Hamada M."/>
            <person name="Moriuchi R."/>
            <person name="Kotsuchibashi Y."/>
            <person name="Mori K."/>
        </authorList>
    </citation>
    <scope>NUCLEOTIDE SEQUENCE [LARGE SCALE GENOMIC DNA]</scope>
    <source>
        <strain evidence="2 3">5-21a</strain>
    </source>
</reference>
<sequence>MLCPKCDATMQSLELPYVRSLRCSQCHGLWVAVGEERELVASAAQVDTGDVAVGAHYNGIDRITCPSCTGDTQLIRMVDAAQPHIWFESCGVCFGRFYDAGELRDTAEHTIAEFLRNLDAPERV</sequence>
<dbReference type="SUPFAM" id="SSF144020">
    <property type="entry name" value="FdhE-like"/>
    <property type="match status" value="1"/>
</dbReference>
<feature type="domain" description="Transcription factor zinc-finger" evidence="1">
    <location>
        <begin position="3"/>
        <end position="35"/>
    </location>
</feature>
<keyword evidence="3" id="KW-1185">Reference proteome</keyword>
<name>A0ABM8DA51_9GAMM</name>
<protein>
    <submittedName>
        <fullName evidence="2">Zf-TFIIB domain-containing protein</fullName>
    </submittedName>
</protein>
<dbReference type="Pfam" id="PF13453">
    <property type="entry name" value="Zn_ribbon_TFIIB"/>
    <property type="match status" value="1"/>
</dbReference>
<dbReference type="InterPro" id="IPR027392">
    <property type="entry name" value="TF_Znf"/>
</dbReference>
<dbReference type="InterPro" id="IPR024064">
    <property type="entry name" value="FdhE-like_sf"/>
</dbReference>
<gene>
    <name evidence="2" type="ORF">LA521A_06490</name>
</gene>
<evidence type="ECO:0000313" key="3">
    <source>
        <dbReference type="Proteomes" id="UP001317822"/>
    </source>
</evidence>
<dbReference type="Proteomes" id="UP001317822">
    <property type="component" value="Chromosome"/>
</dbReference>
<organism evidence="2 3">
    <name type="scientific">Lysobacter auxotrophicus</name>
    <dbReference type="NCBI Taxonomy" id="2992573"/>
    <lineage>
        <taxon>Bacteria</taxon>
        <taxon>Pseudomonadati</taxon>
        <taxon>Pseudomonadota</taxon>
        <taxon>Gammaproteobacteria</taxon>
        <taxon>Lysobacterales</taxon>
        <taxon>Lysobacteraceae</taxon>
        <taxon>Lysobacter</taxon>
    </lineage>
</organism>